<dbReference type="GeneID" id="87630314"/>
<accession>A0A7H8MGR7</accession>
<sequence length="63" mass="6977">MSSSRPVRRPTENTALHNSRRPCPPADQVRNLLTVAHATGDRYGARHFGHMLARALGQTRASQ</sequence>
<feature type="region of interest" description="Disordered" evidence="1">
    <location>
        <begin position="1"/>
        <end position="26"/>
    </location>
</feature>
<dbReference type="AlphaFoldDB" id="A0A7H8MGR7"/>
<name>A0A7H8MGR7_STRMI</name>
<protein>
    <submittedName>
        <fullName evidence="2">Uncharacterized protein</fullName>
    </submittedName>
</protein>
<reference evidence="2 3" key="1">
    <citation type="submission" date="2020-06" db="EMBL/GenBank/DDBJ databases">
        <title>Genome mining for natural products.</title>
        <authorList>
            <person name="Zhang B."/>
            <person name="Shi J."/>
            <person name="Ge H."/>
        </authorList>
    </citation>
    <scope>NUCLEOTIDE SEQUENCE [LARGE SCALE GENOMIC DNA]</scope>
    <source>
        <strain evidence="2 3">NA06532</strain>
    </source>
</reference>
<dbReference type="Proteomes" id="UP000509345">
    <property type="component" value="Chromosome"/>
</dbReference>
<gene>
    <name evidence="2" type="ORF">HUT09_03790</name>
</gene>
<dbReference type="EMBL" id="CP054926">
    <property type="protein sequence ID" value="QKW41747.1"/>
    <property type="molecule type" value="Genomic_DNA"/>
</dbReference>
<evidence type="ECO:0000313" key="2">
    <source>
        <dbReference type="EMBL" id="QKW41747.1"/>
    </source>
</evidence>
<dbReference type="RefSeq" id="WP_176143217.1">
    <property type="nucleotide sequence ID" value="NZ_CP054926.1"/>
</dbReference>
<evidence type="ECO:0000313" key="3">
    <source>
        <dbReference type="Proteomes" id="UP000509345"/>
    </source>
</evidence>
<organism evidence="2 3">
    <name type="scientific">Streptomyces microflavus</name>
    <name type="common">Streptomyces lipmanii</name>
    <dbReference type="NCBI Taxonomy" id="1919"/>
    <lineage>
        <taxon>Bacteria</taxon>
        <taxon>Bacillati</taxon>
        <taxon>Actinomycetota</taxon>
        <taxon>Actinomycetes</taxon>
        <taxon>Kitasatosporales</taxon>
        <taxon>Streptomycetaceae</taxon>
        <taxon>Streptomyces</taxon>
    </lineage>
</organism>
<evidence type="ECO:0000256" key="1">
    <source>
        <dbReference type="SAM" id="MobiDB-lite"/>
    </source>
</evidence>
<proteinExistence type="predicted"/>